<evidence type="ECO:0000256" key="4">
    <source>
        <dbReference type="ARBA" id="ARBA00022723"/>
    </source>
</evidence>
<comment type="cofactor">
    <cofactor evidence="1">
        <name>Zn(2+)</name>
        <dbReference type="ChEBI" id="CHEBI:29105"/>
    </cofactor>
</comment>
<dbReference type="Gene3D" id="3.20.20.140">
    <property type="entry name" value="Metal-dependent hydrolases"/>
    <property type="match status" value="2"/>
</dbReference>
<accession>A0ABU8ES50</accession>
<dbReference type="PANTHER" id="PTHR11409:SF43">
    <property type="entry name" value="ADENOSINE DEAMINASE"/>
    <property type="match status" value="1"/>
</dbReference>
<evidence type="ECO:0000313" key="9">
    <source>
        <dbReference type="EMBL" id="MEI4549803.1"/>
    </source>
</evidence>
<proteinExistence type="inferred from homology"/>
<comment type="similarity">
    <text evidence="2">Belongs to the metallo-dependent hydrolases superfamily. Adenosine and AMP deaminases family.</text>
</comment>
<dbReference type="InterPro" id="IPR006330">
    <property type="entry name" value="Ado/ade_deaminase"/>
</dbReference>
<keyword evidence="6" id="KW-0862">Zinc</keyword>
<dbReference type="Proteomes" id="UP001382455">
    <property type="component" value="Unassembled WGS sequence"/>
</dbReference>
<evidence type="ECO:0000256" key="5">
    <source>
        <dbReference type="ARBA" id="ARBA00022801"/>
    </source>
</evidence>
<gene>
    <name evidence="9" type="ORF">WAE96_08930</name>
</gene>
<name>A0ABU8ES50_9GAMM</name>
<feature type="domain" description="Adenosine deaminase" evidence="8">
    <location>
        <begin position="738"/>
        <end position="808"/>
    </location>
</feature>
<protein>
    <recommendedName>
        <fullName evidence="3">adenosine deaminase</fullName>
        <ecNumber evidence="3">3.5.4.4</ecNumber>
    </recommendedName>
</protein>
<comment type="caution">
    <text evidence="9">The sequence shown here is derived from an EMBL/GenBank/DDBJ whole genome shotgun (WGS) entry which is preliminary data.</text>
</comment>
<evidence type="ECO:0000256" key="3">
    <source>
        <dbReference type="ARBA" id="ARBA00012784"/>
    </source>
</evidence>
<dbReference type="SUPFAM" id="SSF51556">
    <property type="entry name" value="Metallo-dependent hydrolases"/>
    <property type="match status" value="1"/>
</dbReference>
<dbReference type="PANTHER" id="PTHR11409">
    <property type="entry name" value="ADENOSINE DEAMINASE"/>
    <property type="match status" value="1"/>
</dbReference>
<keyword evidence="5" id="KW-0378">Hydrolase</keyword>
<dbReference type="InterPro" id="IPR032466">
    <property type="entry name" value="Metal_Hydrolase"/>
</dbReference>
<dbReference type="InterPro" id="IPR001365">
    <property type="entry name" value="A_deaminase_dom"/>
</dbReference>
<dbReference type="EMBL" id="JBAWKS010000001">
    <property type="protein sequence ID" value="MEI4549803.1"/>
    <property type="molecule type" value="Genomic_DNA"/>
</dbReference>
<sequence>MPQVFLKESFRNTEVLQTYLGGQDIDLNALSRLLFQGMRRRNWKLPDHVIRNKIDKEFEPAKSTYCSFVNEMLSSLERRYIEQTHNGQFLVYSSLFAEWQNLITEVPPIYAIAKALQENFGKGDFNNKDSINKYFHIYLKPQVRFSALPSVKDPRLDELVSRLKLDDLHIHLNGSSEIELVWRSAIKKPQLFSREIKPAAGEALVKELLEGDEIGLTQAELLKRLRVAEQLRCALLNEVLSDDAPKPFMIGLETIHSINARAEFSALKLDTYGPNYNKHIEQELLKKLEHIEADVRTPLAIETYLLILMFDYLSKTRNEYFAYALHYYLLIKCQFNRLIVQQTNQFGFDQFQKFTYNEMRSLAEKEYRTRYHQLNYSDMGDLEFLEGRFAPSNDLVGNVERLKTILNDYRSYQLTELTTQNKTKETLNSYNNYNLSDLLTSKNEFTSLNLSLIAHFIKKEDKRAKELTEINKLSWQCRHYELRNDLDKTRRSIEALRERYTDLNDYLFGFDAAANELHAGPDVFAPTFRRLRKSGYHNFTFHAGEDYVHLLSGIRTIAEAIDYLDLKTGNRIGHGTAIGINPDLWRNRIGNTILMKQGDRLDDLVFAYKYLSEEEVSGRILHLISGEIRRLSNEIYGKPYEPFILFDAWSLRYLDPIIAFEVKRASQSYLRPHIKEEISKIEQIKKSNNEAFEIFKMYHGIEDSTIPNKSNKLIEINAHCPCEKSFSYETFRILQKYVINKLNRRHMAIESLPTSNVRISFYEHYKEHHIFDWLGVTGEEGMEVPVVLGSDDPGIFATNLRNEYAHVLLTLENEIGLSSNDALAKVEQIVRNGKIWRFKKLSY</sequence>
<dbReference type="EC" id="3.5.4.4" evidence="3"/>
<organism evidence="9 10">
    <name type="scientific">Pseudoalteromonas spongiae</name>
    <dbReference type="NCBI Taxonomy" id="298657"/>
    <lineage>
        <taxon>Bacteria</taxon>
        <taxon>Pseudomonadati</taxon>
        <taxon>Pseudomonadota</taxon>
        <taxon>Gammaproteobacteria</taxon>
        <taxon>Alteromonadales</taxon>
        <taxon>Pseudoalteromonadaceae</taxon>
        <taxon>Pseudoalteromonas</taxon>
    </lineage>
</organism>
<feature type="coiled-coil region" evidence="7">
    <location>
        <begin position="479"/>
        <end position="506"/>
    </location>
</feature>
<dbReference type="RefSeq" id="WP_336435224.1">
    <property type="nucleotide sequence ID" value="NZ_JBAWKS010000001.1"/>
</dbReference>
<keyword evidence="7" id="KW-0175">Coiled coil</keyword>
<reference evidence="9 10" key="1">
    <citation type="submission" date="2023-12" db="EMBL/GenBank/DDBJ databases">
        <title>Friends and Foes: Symbiotic and Algicidal bacterial influence on Karenia brevis blooms.</title>
        <authorList>
            <person name="Fei C."/>
            <person name="Mohamed A.R."/>
            <person name="Booker A."/>
            <person name="Arshad M."/>
            <person name="Klass S."/>
            <person name="Ahn S."/>
            <person name="Gilbert P.M."/>
            <person name="Heil C.A."/>
            <person name="Martinez J.M."/>
            <person name="Amin S.A."/>
        </authorList>
    </citation>
    <scope>NUCLEOTIDE SEQUENCE [LARGE SCALE GENOMIC DNA]</scope>
    <source>
        <strain evidence="9 10">CE15</strain>
    </source>
</reference>
<dbReference type="Pfam" id="PF00962">
    <property type="entry name" value="A_deaminase"/>
    <property type="match status" value="1"/>
</dbReference>
<evidence type="ECO:0000256" key="2">
    <source>
        <dbReference type="ARBA" id="ARBA00006676"/>
    </source>
</evidence>
<evidence type="ECO:0000256" key="7">
    <source>
        <dbReference type="SAM" id="Coils"/>
    </source>
</evidence>
<evidence type="ECO:0000313" key="10">
    <source>
        <dbReference type="Proteomes" id="UP001382455"/>
    </source>
</evidence>
<keyword evidence="10" id="KW-1185">Reference proteome</keyword>
<evidence type="ECO:0000256" key="6">
    <source>
        <dbReference type="ARBA" id="ARBA00022833"/>
    </source>
</evidence>
<keyword evidence="4" id="KW-0479">Metal-binding</keyword>
<evidence type="ECO:0000256" key="1">
    <source>
        <dbReference type="ARBA" id="ARBA00001947"/>
    </source>
</evidence>
<evidence type="ECO:0000259" key="8">
    <source>
        <dbReference type="Pfam" id="PF00962"/>
    </source>
</evidence>